<dbReference type="Pfam" id="PF01420">
    <property type="entry name" value="Methylase_S"/>
    <property type="match status" value="2"/>
</dbReference>
<organism evidence="5 6">
    <name type="scientific">Mesomycoplasma conjunctivae (strain ATCC 25834 / NCTC 10147 / HRC/581)</name>
    <name type="common">Mycoplasma conjunctivae</name>
    <dbReference type="NCBI Taxonomy" id="572263"/>
    <lineage>
        <taxon>Bacteria</taxon>
        <taxon>Bacillati</taxon>
        <taxon>Mycoplasmatota</taxon>
        <taxon>Mycoplasmoidales</taxon>
        <taxon>Metamycoplasmataceae</taxon>
        <taxon>Mesomycoplasma</taxon>
    </lineage>
</organism>
<keyword evidence="3" id="KW-0238">DNA-binding</keyword>
<dbReference type="InterPro" id="IPR000055">
    <property type="entry name" value="Restrct_endonuc_typeI_TRD"/>
</dbReference>
<dbReference type="SUPFAM" id="SSF116734">
    <property type="entry name" value="DNA methylase specificity domain"/>
    <property type="match status" value="2"/>
</dbReference>
<evidence type="ECO:0000256" key="1">
    <source>
        <dbReference type="ARBA" id="ARBA00010923"/>
    </source>
</evidence>
<dbReference type="InterPro" id="IPR044946">
    <property type="entry name" value="Restrct_endonuc_typeI_TRD_sf"/>
</dbReference>
<dbReference type="REBASE" id="21126">
    <property type="entry name" value="S.McoHRCORF5650P"/>
</dbReference>
<keyword evidence="2" id="KW-0680">Restriction system</keyword>
<comment type="similarity">
    <text evidence="1">Belongs to the type-I restriction system S methylase family.</text>
</comment>
<evidence type="ECO:0000256" key="2">
    <source>
        <dbReference type="ARBA" id="ARBA00022747"/>
    </source>
</evidence>
<keyword evidence="6" id="KW-1185">Reference proteome</keyword>
<dbReference type="CDD" id="cd17291">
    <property type="entry name" value="RMtype1_S_MgeORF438P-TRD-CR_like"/>
    <property type="match status" value="1"/>
</dbReference>
<reference evidence="6" key="1">
    <citation type="journal article" date="2009" name="BMC Bioinformatics">
        <title>The Mycoplasma conjunctivae genome sequencing, annotation and analysis.</title>
        <authorList>
            <person name="Calderon-Copete S.P."/>
            <person name="Wigger G."/>
            <person name="Wunderlin C."/>
            <person name="Schmidheini T."/>
            <person name="Frey J."/>
            <person name="Quail M.A."/>
            <person name="Falquet L."/>
        </authorList>
    </citation>
    <scope>NUCLEOTIDE SEQUENCE [LARGE SCALE GENOMIC DNA]</scope>
    <source>
        <strain evidence="6">ATCC 25834 / NCTC 10147 / HRC/581</strain>
    </source>
</reference>
<dbReference type="CDD" id="cd17286">
    <property type="entry name" value="RMtype1_S_Lla161ORF747P_TRD1-CR1_like"/>
    <property type="match status" value="1"/>
</dbReference>
<evidence type="ECO:0000313" key="5">
    <source>
        <dbReference type="EMBL" id="CAT05264.1"/>
    </source>
</evidence>
<dbReference type="Gene3D" id="3.90.220.20">
    <property type="entry name" value="DNA methylase specificity domains"/>
    <property type="match status" value="2"/>
</dbReference>
<sequence length="387" mass="44626">MMEKSLKPKIRFRNHFGLWRHRKLFEIGTIIAGNTPSTKIAEYYAKKGLMWVNILDIKSDITIDTQKKLSTKGVAVAKVVPANSILCSVVAILGRNTLILEKSALNQALTALTPSKFYDPYFLYIDSFNWTKSMQNLGAGSLFQIVNKTDFSNITTLVPDLEEQQLIGNFFRKLNRILNTYQAKITKLESIKNILLNKMFVQPTNQPLIRFKDYNSLWKINILAELASIKKGEQVNRNDFVKNGKYPVWNGGIEPSGYYNKFNTEENTILIAEGGSTGFVNFSKQKFWSGGHNYTLQNVKLDTYFLFYNLKNQQDFITSLKLGTALTNLQKHRLSRVFISFSRDFEEQQKIAKLFKNIDNLLNLYELKLQKIEIIKTSLLDKMFIIY</sequence>
<feature type="domain" description="Type I restriction modification DNA specificity" evidence="4">
    <location>
        <begin position="216"/>
        <end position="373"/>
    </location>
</feature>
<dbReference type="EMBL" id="FM864216">
    <property type="protein sequence ID" value="CAT05264.1"/>
    <property type="molecule type" value="Genomic_DNA"/>
</dbReference>
<dbReference type="Gene3D" id="1.10.287.1120">
    <property type="entry name" value="Bipartite methylase S protein"/>
    <property type="match status" value="1"/>
</dbReference>
<dbReference type="Proteomes" id="UP000001491">
    <property type="component" value="Chromosome"/>
</dbReference>
<dbReference type="GO" id="GO:0009307">
    <property type="term" value="P:DNA restriction-modification system"/>
    <property type="evidence" value="ECO:0007669"/>
    <property type="project" value="UniProtKB-KW"/>
</dbReference>
<dbReference type="PANTHER" id="PTHR30408">
    <property type="entry name" value="TYPE-1 RESTRICTION ENZYME ECOKI SPECIFICITY PROTEIN"/>
    <property type="match status" value="1"/>
</dbReference>
<evidence type="ECO:0000313" key="6">
    <source>
        <dbReference type="Proteomes" id="UP000001491"/>
    </source>
</evidence>
<dbReference type="HOGENOM" id="CLU_021095_6_0_14"/>
<accession>C5J701</accession>
<evidence type="ECO:0000256" key="3">
    <source>
        <dbReference type="ARBA" id="ARBA00023125"/>
    </source>
</evidence>
<dbReference type="AlphaFoldDB" id="C5J701"/>
<proteinExistence type="inferred from homology"/>
<dbReference type="InterPro" id="IPR052021">
    <property type="entry name" value="Type-I_RS_S_subunit"/>
</dbReference>
<dbReference type="KEGG" id="mco:MCJ_005650"/>
<dbReference type="eggNOG" id="COG0732">
    <property type="taxonomic scope" value="Bacteria"/>
</dbReference>
<name>C5J701_MESCH</name>
<dbReference type="PANTHER" id="PTHR30408:SF12">
    <property type="entry name" value="TYPE I RESTRICTION ENZYME MJAVIII SPECIFICITY SUBUNIT"/>
    <property type="match status" value="1"/>
</dbReference>
<gene>
    <name evidence="5" type="ordered locus">MCJ_005650</name>
</gene>
<evidence type="ECO:0000259" key="4">
    <source>
        <dbReference type="Pfam" id="PF01420"/>
    </source>
</evidence>
<protein>
    <submittedName>
        <fullName evidence="5">Type-1 restriction enzyme specificity</fullName>
    </submittedName>
</protein>
<feature type="domain" description="Type I restriction modification DNA specificity" evidence="4">
    <location>
        <begin position="19"/>
        <end position="187"/>
    </location>
</feature>
<dbReference type="GO" id="GO:0003677">
    <property type="term" value="F:DNA binding"/>
    <property type="evidence" value="ECO:0007669"/>
    <property type="project" value="UniProtKB-KW"/>
</dbReference>